<organism evidence="1">
    <name type="scientific">marine sediment metagenome</name>
    <dbReference type="NCBI Taxonomy" id="412755"/>
    <lineage>
        <taxon>unclassified sequences</taxon>
        <taxon>metagenomes</taxon>
        <taxon>ecological metagenomes</taxon>
    </lineage>
</organism>
<comment type="caution">
    <text evidence="1">The sequence shown here is derived from an EMBL/GenBank/DDBJ whole genome shotgun (WGS) entry which is preliminary data.</text>
</comment>
<feature type="non-terminal residue" evidence="1">
    <location>
        <position position="49"/>
    </location>
</feature>
<sequence length="49" mass="5779">MKVLLMDLDIIKQRRPFPNLALMKLSAYHKSKGDEVYLNFPLIQPDITY</sequence>
<evidence type="ECO:0000313" key="1">
    <source>
        <dbReference type="EMBL" id="GAI92594.1"/>
    </source>
</evidence>
<gene>
    <name evidence="1" type="ORF">S12H4_32715</name>
</gene>
<dbReference type="EMBL" id="BARW01019202">
    <property type="protein sequence ID" value="GAI92594.1"/>
    <property type="molecule type" value="Genomic_DNA"/>
</dbReference>
<accession>X1UJS0</accession>
<proteinExistence type="predicted"/>
<reference evidence="1" key="1">
    <citation type="journal article" date="2014" name="Front. Microbiol.">
        <title>High frequency of phylogenetically diverse reductive dehalogenase-homologous genes in deep subseafloor sedimentary metagenomes.</title>
        <authorList>
            <person name="Kawai M."/>
            <person name="Futagami T."/>
            <person name="Toyoda A."/>
            <person name="Takaki Y."/>
            <person name="Nishi S."/>
            <person name="Hori S."/>
            <person name="Arai W."/>
            <person name="Tsubouchi T."/>
            <person name="Morono Y."/>
            <person name="Uchiyama I."/>
            <person name="Ito T."/>
            <person name="Fujiyama A."/>
            <person name="Inagaki F."/>
            <person name="Takami H."/>
        </authorList>
    </citation>
    <scope>NUCLEOTIDE SEQUENCE</scope>
    <source>
        <strain evidence="1">Expedition CK06-06</strain>
    </source>
</reference>
<protein>
    <submittedName>
        <fullName evidence="1">Uncharacterized protein</fullName>
    </submittedName>
</protein>
<name>X1UJS0_9ZZZZ</name>
<dbReference type="AlphaFoldDB" id="X1UJS0"/>